<evidence type="ECO:0000256" key="2">
    <source>
        <dbReference type="ARBA" id="ARBA00001625"/>
    </source>
</evidence>
<comment type="cofactor">
    <cofactor evidence="9">
        <name>Mg(2+)</name>
        <dbReference type="ChEBI" id="CHEBI:18420"/>
    </cofactor>
</comment>
<dbReference type="Proteomes" id="UP000572680">
    <property type="component" value="Unassembled WGS sequence"/>
</dbReference>
<comment type="catalytic activity">
    <reaction evidence="1">
        <text>a myo-inositol phosphate + H2O = myo-inositol + phosphate</text>
        <dbReference type="Rhea" id="RHEA:24056"/>
        <dbReference type="ChEBI" id="CHEBI:15377"/>
        <dbReference type="ChEBI" id="CHEBI:17268"/>
        <dbReference type="ChEBI" id="CHEBI:43474"/>
        <dbReference type="ChEBI" id="CHEBI:84139"/>
        <dbReference type="EC" id="3.1.3.25"/>
    </reaction>
</comment>
<dbReference type="SUPFAM" id="SSF56655">
    <property type="entry name" value="Carbohydrate phosphatase"/>
    <property type="match status" value="1"/>
</dbReference>
<dbReference type="PROSITE" id="PS00629">
    <property type="entry name" value="IMP_1"/>
    <property type="match status" value="1"/>
</dbReference>
<evidence type="ECO:0000256" key="6">
    <source>
        <dbReference type="ARBA" id="ARBA00041694"/>
    </source>
</evidence>
<keyword evidence="4 9" id="KW-0479">Metal-binding</keyword>
<feature type="binding site" evidence="9">
    <location>
        <position position="87"/>
    </location>
    <ligand>
        <name>Mg(2+)</name>
        <dbReference type="ChEBI" id="CHEBI:18420"/>
        <label>1</label>
        <note>catalytic</note>
    </ligand>
</feature>
<sequence>MTRWPEDDHELAAALASAAGDVLLTVRAERGHGDARALKEAGDRRSHDFLAGALAEARPGDAVLSEEGRDDPARLDADRVWIVDPLDGTREFSEEGRADWAVHVALWEKGRLTAGAVALPGERTTLRTAGSGALAGDAPLVAPAPDASRIRVAVSRTRPPDFVQRLAETIDAEVELVPIGSAGVKISSVLLGRADAYLHAGGQYEWDSAAPVAVALASGAHASRIDGAELRYNQRDTWLPDLLVCHPSLAPLLLAGVRDIADPPPVPGLSSTA</sequence>
<dbReference type="GO" id="GO:0046854">
    <property type="term" value="P:phosphatidylinositol phosphate biosynthetic process"/>
    <property type="evidence" value="ECO:0007669"/>
    <property type="project" value="InterPro"/>
</dbReference>
<protein>
    <recommendedName>
        <fullName evidence="3">inositol-phosphate phosphatase</fullName>
        <ecNumber evidence="3">3.1.3.25</ecNumber>
    </recommendedName>
    <alternativeName>
        <fullName evidence="6">3'(2'),5-bisphosphonucleoside 3'(2')-phosphohydrolase</fullName>
    </alternativeName>
    <alternativeName>
        <fullName evidence="8">3'-phosphoadenosine 5'-phosphate phosphatase</fullName>
    </alternativeName>
    <alternativeName>
        <fullName evidence="7">DPNPase</fullName>
    </alternativeName>
</protein>
<feature type="binding site" evidence="9">
    <location>
        <position position="84"/>
    </location>
    <ligand>
        <name>Mg(2+)</name>
        <dbReference type="ChEBI" id="CHEBI:18420"/>
        <label>1</label>
        <note>catalytic</note>
    </ligand>
</feature>
<feature type="binding site" evidence="9">
    <location>
        <position position="66"/>
    </location>
    <ligand>
        <name>Mg(2+)</name>
        <dbReference type="ChEBI" id="CHEBI:18420"/>
        <label>1</label>
        <note>catalytic</note>
    </ligand>
</feature>
<dbReference type="InterPro" id="IPR020550">
    <property type="entry name" value="Inositol_monophosphatase_CS"/>
</dbReference>
<evidence type="ECO:0000256" key="4">
    <source>
        <dbReference type="ARBA" id="ARBA00022723"/>
    </source>
</evidence>
<comment type="catalytic activity">
    <reaction evidence="2">
        <text>adenosine 3',5'-bisphosphate + H2O = AMP + phosphate</text>
        <dbReference type="Rhea" id="RHEA:10040"/>
        <dbReference type="ChEBI" id="CHEBI:15377"/>
        <dbReference type="ChEBI" id="CHEBI:43474"/>
        <dbReference type="ChEBI" id="CHEBI:58343"/>
        <dbReference type="ChEBI" id="CHEBI:456215"/>
        <dbReference type="EC" id="3.1.3.7"/>
    </reaction>
</comment>
<dbReference type="EC" id="3.1.3.25" evidence="3"/>
<evidence type="ECO:0000256" key="1">
    <source>
        <dbReference type="ARBA" id="ARBA00001033"/>
    </source>
</evidence>
<dbReference type="InterPro" id="IPR050725">
    <property type="entry name" value="CysQ/Inositol_MonoPase"/>
</dbReference>
<dbReference type="InterPro" id="IPR000760">
    <property type="entry name" value="Inositol_monophosphatase-like"/>
</dbReference>
<gene>
    <name evidence="10" type="ORF">HNR61_007232</name>
</gene>
<evidence type="ECO:0000256" key="3">
    <source>
        <dbReference type="ARBA" id="ARBA00013106"/>
    </source>
</evidence>
<evidence type="ECO:0000256" key="5">
    <source>
        <dbReference type="ARBA" id="ARBA00022842"/>
    </source>
</evidence>
<dbReference type="PANTHER" id="PTHR43028">
    <property type="entry name" value="3'(2'),5'-BISPHOSPHATE NUCLEOTIDASE 1"/>
    <property type="match status" value="1"/>
</dbReference>
<accession>A0A7W3QQF0</accession>
<dbReference type="RefSeq" id="WP_182847548.1">
    <property type="nucleotide sequence ID" value="NZ_BAAALP010000105.1"/>
</dbReference>
<dbReference type="EMBL" id="JACJIA010000012">
    <property type="protein sequence ID" value="MBA8955556.1"/>
    <property type="molecule type" value="Genomic_DNA"/>
</dbReference>
<evidence type="ECO:0000256" key="9">
    <source>
        <dbReference type="PIRSR" id="PIRSR600760-2"/>
    </source>
</evidence>
<proteinExistence type="predicted"/>
<feature type="binding site" evidence="9">
    <location>
        <position position="86"/>
    </location>
    <ligand>
        <name>Mg(2+)</name>
        <dbReference type="ChEBI" id="CHEBI:18420"/>
        <label>1</label>
        <note>catalytic</note>
    </ligand>
</feature>
<dbReference type="GO" id="GO:0000103">
    <property type="term" value="P:sulfate assimilation"/>
    <property type="evidence" value="ECO:0007669"/>
    <property type="project" value="TreeGrafter"/>
</dbReference>
<dbReference type="InterPro" id="IPR020583">
    <property type="entry name" value="Inositol_monoP_metal-BS"/>
</dbReference>
<feature type="binding site" evidence="9">
    <location>
        <position position="207"/>
    </location>
    <ligand>
        <name>Mg(2+)</name>
        <dbReference type="ChEBI" id="CHEBI:18420"/>
        <label>1</label>
        <note>catalytic</note>
    </ligand>
</feature>
<dbReference type="PANTHER" id="PTHR43028:SF5">
    <property type="entry name" value="3'(2'),5'-BISPHOSPHATE NUCLEOTIDASE 1"/>
    <property type="match status" value="1"/>
</dbReference>
<dbReference type="CDD" id="cd01638">
    <property type="entry name" value="CysQ"/>
    <property type="match status" value="1"/>
</dbReference>
<dbReference type="Gene3D" id="3.30.540.10">
    <property type="entry name" value="Fructose-1,6-Bisphosphatase, subunit A, domain 1"/>
    <property type="match status" value="1"/>
</dbReference>
<organism evidence="10 11">
    <name type="scientific">Actinomadura namibiensis</name>
    <dbReference type="NCBI Taxonomy" id="182080"/>
    <lineage>
        <taxon>Bacteria</taxon>
        <taxon>Bacillati</taxon>
        <taxon>Actinomycetota</taxon>
        <taxon>Actinomycetes</taxon>
        <taxon>Streptosporangiales</taxon>
        <taxon>Thermomonosporaceae</taxon>
        <taxon>Actinomadura</taxon>
    </lineage>
</organism>
<keyword evidence="5 9" id="KW-0460">Magnesium</keyword>
<dbReference type="GO" id="GO:0052834">
    <property type="term" value="F:inositol monophosphate phosphatase activity"/>
    <property type="evidence" value="ECO:0007669"/>
    <property type="project" value="UniProtKB-EC"/>
</dbReference>
<dbReference type="GO" id="GO:0046872">
    <property type="term" value="F:metal ion binding"/>
    <property type="evidence" value="ECO:0007669"/>
    <property type="project" value="UniProtKB-KW"/>
</dbReference>
<evidence type="ECO:0000256" key="8">
    <source>
        <dbReference type="ARBA" id="ARBA00044544"/>
    </source>
</evidence>
<name>A0A7W3QQF0_ACTNM</name>
<dbReference type="GO" id="GO:0008441">
    <property type="term" value="F:3'(2'),5'-bisphosphate nucleotidase activity"/>
    <property type="evidence" value="ECO:0007669"/>
    <property type="project" value="UniProtKB-EC"/>
</dbReference>
<keyword evidence="11" id="KW-1185">Reference proteome</keyword>
<evidence type="ECO:0000313" key="11">
    <source>
        <dbReference type="Proteomes" id="UP000572680"/>
    </source>
</evidence>
<evidence type="ECO:0000313" key="10">
    <source>
        <dbReference type="EMBL" id="MBA8955556.1"/>
    </source>
</evidence>
<keyword evidence="10" id="KW-0378">Hydrolase</keyword>
<dbReference type="PRINTS" id="PR00377">
    <property type="entry name" value="IMPHPHTASES"/>
</dbReference>
<dbReference type="PROSITE" id="PS00630">
    <property type="entry name" value="IMP_2"/>
    <property type="match status" value="1"/>
</dbReference>
<dbReference type="Gene3D" id="3.40.190.80">
    <property type="match status" value="1"/>
</dbReference>
<dbReference type="Pfam" id="PF00459">
    <property type="entry name" value="Inositol_P"/>
    <property type="match status" value="1"/>
</dbReference>
<comment type="caution">
    <text evidence="10">The sequence shown here is derived from an EMBL/GenBank/DDBJ whole genome shotgun (WGS) entry which is preliminary data.</text>
</comment>
<evidence type="ECO:0000256" key="7">
    <source>
        <dbReference type="ARBA" id="ARBA00042530"/>
    </source>
</evidence>
<dbReference type="GO" id="GO:0050427">
    <property type="term" value="P:3'-phosphoadenosine 5'-phosphosulfate metabolic process"/>
    <property type="evidence" value="ECO:0007669"/>
    <property type="project" value="TreeGrafter"/>
</dbReference>
<reference evidence="10 11" key="1">
    <citation type="submission" date="2020-08" db="EMBL/GenBank/DDBJ databases">
        <title>Genomic Encyclopedia of Type Strains, Phase IV (KMG-IV): sequencing the most valuable type-strain genomes for metagenomic binning, comparative biology and taxonomic classification.</title>
        <authorList>
            <person name="Goeker M."/>
        </authorList>
    </citation>
    <scope>NUCLEOTIDE SEQUENCE [LARGE SCALE GENOMIC DNA]</scope>
    <source>
        <strain evidence="10 11">DSM 44197</strain>
    </source>
</reference>
<dbReference type="AlphaFoldDB" id="A0A7W3QQF0"/>